<dbReference type="GO" id="GO:0005524">
    <property type="term" value="F:ATP binding"/>
    <property type="evidence" value="ECO:0007669"/>
    <property type="project" value="InterPro"/>
</dbReference>
<dbReference type="EMBL" id="MU866205">
    <property type="protein sequence ID" value="KAK4176188.1"/>
    <property type="molecule type" value="Genomic_DNA"/>
</dbReference>
<sequence>MELSSNVITDVLTPLAVYRLQKPGEKPSQVEAEKTSTAAADAEETTEGQSPSWDHDKFIDSLTSVSTPRWRLDGVDPDGRRFFAVPLFAIDKQPVRIDVWLPPFEEYPRKLRKILKPEEAIYAPKDQLLSLPISKFLLKTLEEWLPTIPNLERDYLTAPFGSRIIVADIAASIEDMTIHLLPDYDIEHNMCSVDKLKKAWHSSVKEEECPPTIDLGEIKFKKQIHEAISLVTLPAHLGDKLVVLKSLLRDQRYMYNEIKTLLSLAPHENLMPRPLFIVTKKSKFGGRKGVAGFVMEYFEGGSLKDLLLNNKARGAGLSMRQKFRFARQLTEVLIHVNRHRLGFYPDLKPDNLVIRSSKAQRDKGEGKEVMDLVLLDLEQRGGWFSWSPPEVVYVEYMEILATWLDCEHEAEKQLVSKQLQDCIDGWEATSQSTRYKDKEGGFSFPWKALLQERLETGSQRLERAQVFMLGKLLWCLFEGEARVRCGIDHEVLQENDGKDWIGFPQFDSRKTPSEIRDLIKECTSGEPEWEVDEKKRRKAGLVLKGGKLVPAQTVSGGRNVDEITDTATEDTTRAFWKRELERADAFMDELLLHKHGHIDAIPMGGILAEAERRPLLLDVLSRLVEVENVVL</sequence>
<protein>
    <recommendedName>
        <fullName evidence="2">Protein kinase domain-containing protein</fullName>
    </recommendedName>
</protein>
<reference evidence="3" key="1">
    <citation type="journal article" date="2023" name="Mol. Phylogenet. Evol.">
        <title>Genome-scale phylogeny and comparative genomics of the fungal order Sordariales.</title>
        <authorList>
            <person name="Hensen N."/>
            <person name="Bonometti L."/>
            <person name="Westerberg I."/>
            <person name="Brannstrom I.O."/>
            <person name="Guillou S."/>
            <person name="Cros-Aarteil S."/>
            <person name="Calhoun S."/>
            <person name="Haridas S."/>
            <person name="Kuo A."/>
            <person name="Mondo S."/>
            <person name="Pangilinan J."/>
            <person name="Riley R."/>
            <person name="LaButti K."/>
            <person name="Andreopoulos B."/>
            <person name="Lipzen A."/>
            <person name="Chen C."/>
            <person name="Yan M."/>
            <person name="Daum C."/>
            <person name="Ng V."/>
            <person name="Clum A."/>
            <person name="Steindorff A."/>
            <person name="Ohm R.A."/>
            <person name="Martin F."/>
            <person name="Silar P."/>
            <person name="Natvig D.O."/>
            <person name="Lalanne C."/>
            <person name="Gautier V."/>
            <person name="Ament-Velasquez S.L."/>
            <person name="Kruys A."/>
            <person name="Hutchinson M.I."/>
            <person name="Powell A.J."/>
            <person name="Barry K."/>
            <person name="Miller A.N."/>
            <person name="Grigoriev I.V."/>
            <person name="Debuchy R."/>
            <person name="Gladieux P."/>
            <person name="Hiltunen Thoren M."/>
            <person name="Johannesson H."/>
        </authorList>
    </citation>
    <scope>NUCLEOTIDE SEQUENCE</scope>
    <source>
        <strain evidence="3">CBS 892.96</strain>
    </source>
</reference>
<keyword evidence="4" id="KW-1185">Reference proteome</keyword>
<gene>
    <name evidence="3" type="ORF">QBC36DRAFT_12397</name>
</gene>
<reference evidence="3" key="2">
    <citation type="submission" date="2023-05" db="EMBL/GenBank/DDBJ databases">
        <authorList>
            <consortium name="Lawrence Berkeley National Laboratory"/>
            <person name="Steindorff A."/>
            <person name="Hensen N."/>
            <person name="Bonometti L."/>
            <person name="Westerberg I."/>
            <person name="Brannstrom I.O."/>
            <person name="Guillou S."/>
            <person name="Cros-Aarteil S."/>
            <person name="Calhoun S."/>
            <person name="Haridas S."/>
            <person name="Kuo A."/>
            <person name="Mondo S."/>
            <person name="Pangilinan J."/>
            <person name="Riley R."/>
            <person name="Labutti K."/>
            <person name="Andreopoulos B."/>
            <person name="Lipzen A."/>
            <person name="Chen C."/>
            <person name="Yanf M."/>
            <person name="Daum C."/>
            <person name="Ng V."/>
            <person name="Clum A."/>
            <person name="Ohm R."/>
            <person name="Martin F."/>
            <person name="Silar P."/>
            <person name="Natvig D."/>
            <person name="Lalanne C."/>
            <person name="Gautier V."/>
            <person name="Ament-Velasquez S.L."/>
            <person name="Kruys A."/>
            <person name="Hutchinson M.I."/>
            <person name="Powell A.J."/>
            <person name="Barry K."/>
            <person name="Miller A.N."/>
            <person name="Grigoriev I.V."/>
            <person name="Debuchy R."/>
            <person name="Gladieux P."/>
            <person name="Thoren M.H."/>
            <person name="Johannesson H."/>
        </authorList>
    </citation>
    <scope>NUCLEOTIDE SEQUENCE</scope>
    <source>
        <strain evidence="3">CBS 892.96</strain>
    </source>
</reference>
<dbReference type="SMART" id="SM00220">
    <property type="entry name" value="S_TKc"/>
    <property type="match status" value="1"/>
</dbReference>
<dbReference type="PROSITE" id="PS50011">
    <property type="entry name" value="PROTEIN_KINASE_DOM"/>
    <property type="match status" value="1"/>
</dbReference>
<evidence type="ECO:0000313" key="3">
    <source>
        <dbReference type="EMBL" id="KAK4176188.1"/>
    </source>
</evidence>
<dbReference type="InterPro" id="IPR051681">
    <property type="entry name" value="Ser/Thr_Kinases-Pseudokinases"/>
</dbReference>
<evidence type="ECO:0000259" key="2">
    <source>
        <dbReference type="PROSITE" id="PS50011"/>
    </source>
</evidence>
<evidence type="ECO:0000256" key="1">
    <source>
        <dbReference type="SAM" id="MobiDB-lite"/>
    </source>
</evidence>
<dbReference type="Gene3D" id="1.10.510.10">
    <property type="entry name" value="Transferase(Phosphotransferase) domain 1"/>
    <property type="match status" value="1"/>
</dbReference>
<dbReference type="PANTHER" id="PTHR44329">
    <property type="entry name" value="SERINE/THREONINE-PROTEIN KINASE TNNI3K-RELATED"/>
    <property type="match status" value="1"/>
</dbReference>
<feature type="domain" description="Protein kinase" evidence="2">
    <location>
        <begin position="218"/>
        <end position="549"/>
    </location>
</feature>
<proteinExistence type="predicted"/>
<organism evidence="3 4">
    <name type="scientific">Triangularia setosa</name>
    <dbReference type="NCBI Taxonomy" id="2587417"/>
    <lineage>
        <taxon>Eukaryota</taxon>
        <taxon>Fungi</taxon>
        <taxon>Dikarya</taxon>
        <taxon>Ascomycota</taxon>
        <taxon>Pezizomycotina</taxon>
        <taxon>Sordariomycetes</taxon>
        <taxon>Sordariomycetidae</taxon>
        <taxon>Sordariales</taxon>
        <taxon>Podosporaceae</taxon>
        <taxon>Triangularia</taxon>
    </lineage>
</organism>
<comment type="caution">
    <text evidence="3">The sequence shown here is derived from an EMBL/GenBank/DDBJ whole genome shotgun (WGS) entry which is preliminary data.</text>
</comment>
<dbReference type="Proteomes" id="UP001302321">
    <property type="component" value="Unassembled WGS sequence"/>
</dbReference>
<accession>A0AAN6W713</accession>
<dbReference type="AlphaFoldDB" id="A0AAN6W713"/>
<name>A0AAN6W713_9PEZI</name>
<dbReference type="SUPFAM" id="SSF56112">
    <property type="entry name" value="Protein kinase-like (PK-like)"/>
    <property type="match status" value="1"/>
</dbReference>
<dbReference type="GO" id="GO:0004674">
    <property type="term" value="F:protein serine/threonine kinase activity"/>
    <property type="evidence" value="ECO:0007669"/>
    <property type="project" value="TreeGrafter"/>
</dbReference>
<dbReference type="InterPro" id="IPR011009">
    <property type="entry name" value="Kinase-like_dom_sf"/>
</dbReference>
<feature type="region of interest" description="Disordered" evidence="1">
    <location>
        <begin position="23"/>
        <end position="57"/>
    </location>
</feature>
<evidence type="ECO:0000313" key="4">
    <source>
        <dbReference type="Proteomes" id="UP001302321"/>
    </source>
</evidence>
<dbReference type="InterPro" id="IPR000719">
    <property type="entry name" value="Prot_kinase_dom"/>
</dbReference>